<keyword evidence="2" id="KW-0067">ATP-binding</keyword>
<feature type="domain" description="AAA+ ATPase" evidence="3">
    <location>
        <begin position="356"/>
        <end position="490"/>
    </location>
</feature>
<dbReference type="PANTHER" id="PTHR43788">
    <property type="entry name" value="DNA2/NAM7 HELICASE FAMILY MEMBER"/>
    <property type="match status" value="1"/>
</dbReference>
<dbReference type="InterPro" id="IPR050534">
    <property type="entry name" value="Coronavir_polyprotein_1ab"/>
</dbReference>
<dbReference type="Pfam" id="PF13538">
    <property type="entry name" value="UvrD_C_2"/>
    <property type="match status" value="1"/>
</dbReference>
<dbReference type="PANTHER" id="PTHR43788:SF6">
    <property type="entry name" value="DNA HELICASE B"/>
    <property type="match status" value="1"/>
</dbReference>
<comment type="caution">
    <text evidence="4">The sequence shown here is derived from an EMBL/GenBank/DDBJ whole genome shotgun (WGS) entry which is preliminary data.</text>
</comment>
<dbReference type="Gene3D" id="3.40.50.300">
    <property type="entry name" value="P-loop containing nucleotide triphosphate hydrolases"/>
    <property type="match status" value="2"/>
</dbReference>
<dbReference type="EMBL" id="BSPQ01000016">
    <property type="protein sequence ID" value="GLS91979.1"/>
    <property type="molecule type" value="Genomic_DNA"/>
</dbReference>
<gene>
    <name evidence="4" type="ORF">GCM10007916_30490</name>
</gene>
<dbReference type="SUPFAM" id="SSF52540">
    <property type="entry name" value="P-loop containing nucleoside triphosphate hydrolases"/>
    <property type="match status" value="2"/>
</dbReference>
<evidence type="ECO:0000313" key="4">
    <source>
        <dbReference type="EMBL" id="GLS91979.1"/>
    </source>
</evidence>
<sequence>MNPVLNEDKMRVTSIPYRSNKLVIFSGVPLALDSYKTNNGKYYVTIKANPDSILIQPTIGQHWSVKGTRQIKDVETGDYVMQQHTYESPEHIECALPETGEQLIRFIARESEFKGIGESKARALWQFLGKDFHATLRKDTPESRECLTSILNEGSIEAIFKGYAKYKNLAYCNWMSEHKIPASVQQRLLKHHGEASIDVIKGNPYALIGFGLSFSAIDDIIKTTDFKSDVTQDDPRRLSAALEMAIRKEIEKGHTYTTQNAIKPTVKKLLGNAELTNQAFVAGHQKAQFIVNGETGTYHPTAQLLMESVVAKRLLALAEQKNLYDEHANSAYLSAADELPYELTERQSEAVMTALDNAVACITGGAGTGKTTVLRTALRAYHQLGYEIHAVALSGRAAMRLHESTGFKTMTIAALLRKEVIEPSNEQPKNLLVIDEASMIDLPTMYRLVIHLHPSTHIIFTGDPDQLPPIGCGKVLSDIVESKVIANTMLDIVKRQDGSTGIPEYSKLINAGIVPENISTGSITFHETQKNEIAQTCTTLFQASPDDSRIMGATKVMVADINKLTQNATNLNGQRLEFELHGEKFFRDLRKGDVILFTQNNYDKGIQNGSLGVLSSVESVGESYGSVVLDTGDDVEVTQAVLDCMELGYCITLHKAQGSQFPRIIIALQKGMIVDRAWLYTAITRAESEIHIVGSQQDFNEITKQPSNSHKRNSYLVDLLKNKK</sequence>
<reference evidence="5" key="1">
    <citation type="journal article" date="2019" name="Int. J. Syst. Evol. Microbiol.">
        <title>The Global Catalogue of Microorganisms (GCM) 10K type strain sequencing project: providing services to taxonomists for standard genome sequencing and annotation.</title>
        <authorList>
            <consortium name="The Broad Institute Genomics Platform"/>
            <consortium name="The Broad Institute Genome Sequencing Center for Infectious Disease"/>
            <person name="Wu L."/>
            <person name="Ma J."/>
        </authorList>
    </citation>
    <scope>NUCLEOTIDE SEQUENCE [LARGE SCALE GENOMIC DNA]</scope>
    <source>
        <strain evidence="5">NBRC 103166</strain>
    </source>
</reference>
<name>A0ABQ6E3M3_9GAMM</name>
<evidence type="ECO:0000313" key="5">
    <source>
        <dbReference type="Proteomes" id="UP001157353"/>
    </source>
</evidence>
<organism evidence="4 5">
    <name type="scientific">Psychromonas marina</name>
    <dbReference type="NCBI Taxonomy" id="88364"/>
    <lineage>
        <taxon>Bacteria</taxon>
        <taxon>Pseudomonadati</taxon>
        <taxon>Pseudomonadota</taxon>
        <taxon>Gammaproteobacteria</taxon>
        <taxon>Alteromonadales</taxon>
        <taxon>Psychromonadaceae</taxon>
        <taxon>Psychromonas</taxon>
    </lineage>
</organism>
<dbReference type="InterPro" id="IPR003593">
    <property type="entry name" value="AAA+_ATPase"/>
</dbReference>
<evidence type="ECO:0000256" key="2">
    <source>
        <dbReference type="ARBA" id="ARBA00022840"/>
    </source>
</evidence>
<keyword evidence="1" id="KW-0547">Nucleotide-binding</keyword>
<dbReference type="InterPro" id="IPR027417">
    <property type="entry name" value="P-loop_NTPase"/>
</dbReference>
<dbReference type="Gene3D" id="2.30.30.940">
    <property type="match status" value="1"/>
</dbReference>
<dbReference type="Pfam" id="PF14490">
    <property type="entry name" value="HHH_RecD2"/>
    <property type="match status" value="1"/>
</dbReference>
<dbReference type="InterPro" id="IPR027785">
    <property type="entry name" value="UvrD-like_helicase_C"/>
</dbReference>
<dbReference type="CDD" id="cd18809">
    <property type="entry name" value="SF1_C_RecD"/>
    <property type="match status" value="1"/>
</dbReference>
<dbReference type="InterPro" id="IPR029493">
    <property type="entry name" value="RecD2-like_HHH"/>
</dbReference>
<keyword evidence="5" id="KW-1185">Reference proteome</keyword>
<accession>A0ABQ6E3M3</accession>
<dbReference type="CDD" id="cd17933">
    <property type="entry name" value="DEXSc_RecD-like"/>
    <property type="match status" value="1"/>
</dbReference>
<proteinExistence type="predicted"/>
<dbReference type="SMART" id="SM00382">
    <property type="entry name" value="AAA"/>
    <property type="match status" value="1"/>
</dbReference>
<dbReference type="Pfam" id="PF13604">
    <property type="entry name" value="AAA_30"/>
    <property type="match status" value="1"/>
</dbReference>
<protein>
    <submittedName>
        <fullName evidence="4">ATPase AAA</fullName>
    </submittedName>
</protein>
<evidence type="ECO:0000256" key="1">
    <source>
        <dbReference type="ARBA" id="ARBA00022741"/>
    </source>
</evidence>
<evidence type="ECO:0000259" key="3">
    <source>
        <dbReference type="SMART" id="SM00382"/>
    </source>
</evidence>
<dbReference type="Gene3D" id="1.10.10.2220">
    <property type="match status" value="1"/>
</dbReference>
<dbReference type="Proteomes" id="UP001157353">
    <property type="component" value="Unassembled WGS sequence"/>
</dbReference>